<dbReference type="SUPFAM" id="SSF109640">
    <property type="entry name" value="KRAB domain (Kruppel-associated box)"/>
    <property type="match status" value="1"/>
</dbReference>
<dbReference type="Gene3D" id="6.10.140.140">
    <property type="match status" value="1"/>
</dbReference>
<organism evidence="2 3">
    <name type="scientific">Rhinolophus ferrumequinum</name>
    <name type="common">Greater horseshoe bat</name>
    <dbReference type="NCBI Taxonomy" id="59479"/>
    <lineage>
        <taxon>Eukaryota</taxon>
        <taxon>Metazoa</taxon>
        <taxon>Chordata</taxon>
        <taxon>Craniata</taxon>
        <taxon>Vertebrata</taxon>
        <taxon>Euteleostomi</taxon>
        <taxon>Mammalia</taxon>
        <taxon>Eutheria</taxon>
        <taxon>Laurasiatheria</taxon>
        <taxon>Chiroptera</taxon>
        <taxon>Yinpterochiroptera</taxon>
        <taxon>Rhinolophoidea</taxon>
        <taxon>Rhinolophidae</taxon>
        <taxon>Rhinolophinae</taxon>
        <taxon>Rhinolophus</taxon>
    </lineage>
</organism>
<evidence type="ECO:0000313" key="3">
    <source>
        <dbReference type="Proteomes" id="UP000585614"/>
    </source>
</evidence>
<dbReference type="SMART" id="SM00349">
    <property type="entry name" value="KRAB"/>
    <property type="match status" value="1"/>
</dbReference>
<dbReference type="Pfam" id="PF01352">
    <property type="entry name" value="KRAB"/>
    <property type="match status" value="1"/>
</dbReference>
<dbReference type="Proteomes" id="UP000585614">
    <property type="component" value="Unassembled WGS sequence"/>
</dbReference>
<dbReference type="AlphaFoldDB" id="A0A7J7U0Y5"/>
<evidence type="ECO:0000313" key="2">
    <source>
        <dbReference type="EMBL" id="KAF6306523.1"/>
    </source>
</evidence>
<dbReference type="PANTHER" id="PTHR23232:SF157">
    <property type="entry name" value="ZINC FINGER PROTEIN 525"/>
    <property type="match status" value="1"/>
</dbReference>
<dbReference type="PROSITE" id="PS50805">
    <property type="entry name" value="KRAB"/>
    <property type="match status" value="1"/>
</dbReference>
<dbReference type="InterPro" id="IPR036051">
    <property type="entry name" value="KRAB_dom_sf"/>
</dbReference>
<reference evidence="2 3" key="1">
    <citation type="journal article" date="2020" name="Nature">
        <title>Six reference-quality genomes reveal evolution of bat adaptations.</title>
        <authorList>
            <person name="Jebb D."/>
            <person name="Huang Z."/>
            <person name="Pippel M."/>
            <person name="Hughes G.M."/>
            <person name="Lavrichenko K."/>
            <person name="Devanna P."/>
            <person name="Winkler S."/>
            <person name="Jermiin L.S."/>
            <person name="Skirmuntt E.C."/>
            <person name="Katzourakis A."/>
            <person name="Burkitt-Gray L."/>
            <person name="Ray D.A."/>
            <person name="Sullivan K.A.M."/>
            <person name="Roscito J.G."/>
            <person name="Kirilenko B.M."/>
            <person name="Davalos L.M."/>
            <person name="Corthals A.P."/>
            <person name="Power M.L."/>
            <person name="Jones G."/>
            <person name="Ransome R.D."/>
            <person name="Dechmann D.K.N."/>
            <person name="Locatelli A.G."/>
            <person name="Puechmaille S.J."/>
            <person name="Fedrigo O."/>
            <person name="Jarvis E.D."/>
            <person name="Hiller M."/>
            <person name="Vernes S.C."/>
            <person name="Myers E.W."/>
            <person name="Teeling E.C."/>
        </authorList>
    </citation>
    <scope>NUCLEOTIDE SEQUENCE [LARGE SCALE GENOMIC DNA]</scope>
    <source>
        <strain evidence="2">MRhiFer1</strain>
        <tissue evidence="2">Lung</tissue>
    </source>
</reference>
<protein>
    <recommendedName>
        <fullName evidence="1">KRAB domain-containing protein</fullName>
    </recommendedName>
</protein>
<evidence type="ECO:0000259" key="1">
    <source>
        <dbReference type="PROSITE" id="PS50805"/>
    </source>
</evidence>
<dbReference type="PANTHER" id="PTHR23232">
    <property type="entry name" value="KRAB DOMAIN C2H2 ZINC FINGER"/>
    <property type="match status" value="1"/>
</dbReference>
<dbReference type="InterPro" id="IPR050169">
    <property type="entry name" value="Krueppel_C2H2_ZnF"/>
</dbReference>
<proteinExistence type="predicted"/>
<accession>A0A7J7U0Y5</accession>
<dbReference type="CDD" id="cd07765">
    <property type="entry name" value="KRAB_A-box"/>
    <property type="match status" value="1"/>
</dbReference>
<dbReference type="InterPro" id="IPR001909">
    <property type="entry name" value="KRAB"/>
</dbReference>
<dbReference type="GO" id="GO:0006355">
    <property type="term" value="P:regulation of DNA-templated transcription"/>
    <property type="evidence" value="ECO:0007669"/>
    <property type="project" value="InterPro"/>
</dbReference>
<sequence length="123" mass="14479">MDFTEEEWVLLTSSQRKLYRDVMLENYRNLASLGHQLSKPALITEMEQEDEMETIERIHHDTCTDGMILLKTKQLQHKQDILEKETLNGKNKVRYTCNDFLSCILEAQNDRKGAHELEGNLRQ</sequence>
<comment type="caution">
    <text evidence="2">The sequence shown here is derived from an EMBL/GenBank/DDBJ whole genome shotgun (WGS) entry which is preliminary data.</text>
</comment>
<name>A0A7J7U0Y5_RHIFE</name>
<gene>
    <name evidence="2" type="ORF">mRhiFer1_008628</name>
</gene>
<dbReference type="EMBL" id="JACAGC010000017">
    <property type="protein sequence ID" value="KAF6306523.1"/>
    <property type="molecule type" value="Genomic_DNA"/>
</dbReference>
<feature type="domain" description="KRAB" evidence="1">
    <location>
        <begin position="1"/>
        <end position="65"/>
    </location>
</feature>